<name>A0A154UZ57_9MICO</name>
<evidence type="ECO:0000313" key="2">
    <source>
        <dbReference type="EMBL" id="KZC94376.1"/>
    </source>
</evidence>
<evidence type="ECO:0000313" key="3">
    <source>
        <dbReference type="Proteomes" id="UP000076218"/>
    </source>
</evidence>
<comment type="caution">
    <text evidence="2">The sequence shown here is derived from an EMBL/GenBank/DDBJ whole genome shotgun (WGS) entry which is preliminary data.</text>
</comment>
<dbReference type="STRING" id="31965.AWH51_13765"/>
<accession>A0A154UZ57</accession>
<organism evidence="2 3">
    <name type="scientific">Clavibacter tessellarius</name>
    <dbReference type="NCBI Taxonomy" id="31965"/>
    <lineage>
        <taxon>Bacteria</taxon>
        <taxon>Bacillati</taxon>
        <taxon>Actinomycetota</taxon>
        <taxon>Actinomycetes</taxon>
        <taxon>Micrococcales</taxon>
        <taxon>Microbacteriaceae</taxon>
        <taxon>Clavibacter</taxon>
    </lineage>
</organism>
<proteinExistence type="predicted"/>
<dbReference type="AlphaFoldDB" id="A0A154UZ57"/>
<dbReference type="EMBL" id="LQXA01000044">
    <property type="protein sequence ID" value="KZC94376.1"/>
    <property type="molecule type" value="Genomic_DNA"/>
</dbReference>
<reference evidence="2 3" key="1">
    <citation type="submission" date="2016-01" db="EMBL/GenBank/DDBJ databases">
        <title>Draft genome sequence of Clavibacter michiganensis subsp. tessellarius DOAB 609.</title>
        <authorList>
            <person name="Tambong J.T."/>
        </authorList>
    </citation>
    <scope>NUCLEOTIDE SEQUENCE [LARGE SCALE GENOMIC DNA]</scope>
    <source>
        <strain evidence="2 3">DOAB 609</strain>
    </source>
</reference>
<feature type="compositionally biased region" description="Basic and acidic residues" evidence="1">
    <location>
        <begin position="14"/>
        <end position="23"/>
    </location>
</feature>
<dbReference type="Proteomes" id="UP000076218">
    <property type="component" value="Unassembled WGS sequence"/>
</dbReference>
<sequence length="117" mass="12138">MWCVENGRIQLLHEGRHHGEPRRAALTASDLSGQRAAQHEPRARGGSLHGRLEAELVDEPGGLGGRARGSDHRARPAGSRDLPGEGADPARGAGHEHDAALPDAGFPASAAANLADP</sequence>
<protein>
    <submittedName>
        <fullName evidence="2">Uncharacterized protein</fullName>
    </submittedName>
</protein>
<feature type="region of interest" description="Disordered" evidence="1">
    <location>
        <begin position="14"/>
        <end position="117"/>
    </location>
</feature>
<gene>
    <name evidence="2" type="ORF">AWH51_13765</name>
</gene>
<evidence type="ECO:0000256" key="1">
    <source>
        <dbReference type="SAM" id="MobiDB-lite"/>
    </source>
</evidence>